<gene>
    <name evidence="1" type="ORF">Aud_010934</name>
</gene>
<accession>A0A8E0QZW9</accession>
<evidence type="ECO:0000313" key="1">
    <source>
        <dbReference type="EMBL" id="GIC94434.1"/>
    </source>
</evidence>
<name>A0A8E0QZW9_9EURO</name>
<reference evidence="1" key="2">
    <citation type="submission" date="2021-01" db="EMBL/GenBank/DDBJ databases">
        <title>Pan-genome distribution and transcriptional activeness of fungal secondary metabolism genes in Aspergillus section Fumigati.</title>
        <authorList>
            <person name="Takahashi H."/>
            <person name="Umemura M."/>
            <person name="Ninomiya A."/>
            <person name="Kusuya Y."/>
            <person name="Urayama S."/>
            <person name="Shimizu M."/>
            <person name="Watanabe A."/>
            <person name="Kamei K."/>
            <person name="Yaguchi T."/>
            <person name="Hagiwara D."/>
        </authorList>
    </citation>
    <scope>NUCLEOTIDE SEQUENCE</scope>
    <source>
        <strain evidence="1">IFM 46973</strain>
    </source>
</reference>
<reference evidence="1" key="1">
    <citation type="journal article" date="2015" name="Genome Announc.">
        <title>Draft Genome Sequence of the Pathogenic Filamentous Fungus Aspergillus udagawae Strain IFM 46973T.</title>
        <authorList>
            <person name="Kusuya Y."/>
            <person name="Takahashi-Nakaguchi A."/>
            <person name="Takahashi H."/>
            <person name="Yaguchi T."/>
        </authorList>
    </citation>
    <scope>NUCLEOTIDE SEQUENCE</scope>
    <source>
        <strain evidence="1">IFM 46973</strain>
    </source>
</reference>
<evidence type="ECO:0000313" key="2">
    <source>
        <dbReference type="Proteomes" id="UP000036893"/>
    </source>
</evidence>
<comment type="caution">
    <text evidence="1">The sequence shown here is derived from an EMBL/GenBank/DDBJ whole genome shotgun (WGS) entry which is preliminary data.</text>
</comment>
<dbReference type="Proteomes" id="UP000036893">
    <property type="component" value="Unassembled WGS sequence"/>
</dbReference>
<dbReference type="AlphaFoldDB" id="A0A8E0QZW9"/>
<proteinExistence type="predicted"/>
<dbReference type="GeneID" id="66998411"/>
<sequence length="111" mass="12536">MVDIAGQGRLLLLANSKAHYPEARIAVQGDRNPYSRTQSHVRMASLLGKTLFTTDYHLCPLQTTALLRPQYYREMLREHIKVTPGFSVLSMTPLFPGRPHPHLERGDPQTG</sequence>
<protein>
    <submittedName>
        <fullName evidence="1">Uncharacterized protein</fullName>
    </submittedName>
</protein>
<dbReference type="EMBL" id="BBXM02000009">
    <property type="protein sequence ID" value="GIC94434.1"/>
    <property type="molecule type" value="Genomic_DNA"/>
</dbReference>
<organism evidence="1 2">
    <name type="scientific">Aspergillus udagawae</name>
    <dbReference type="NCBI Taxonomy" id="91492"/>
    <lineage>
        <taxon>Eukaryota</taxon>
        <taxon>Fungi</taxon>
        <taxon>Dikarya</taxon>
        <taxon>Ascomycota</taxon>
        <taxon>Pezizomycotina</taxon>
        <taxon>Eurotiomycetes</taxon>
        <taxon>Eurotiomycetidae</taxon>
        <taxon>Eurotiales</taxon>
        <taxon>Aspergillaceae</taxon>
        <taxon>Aspergillus</taxon>
        <taxon>Aspergillus subgen. Fumigati</taxon>
    </lineage>
</organism>
<dbReference type="RefSeq" id="XP_043151700.1">
    <property type="nucleotide sequence ID" value="XM_043295765.1"/>
</dbReference>